<reference evidence="4" key="1">
    <citation type="submission" date="2009-02" db="EMBL/GenBank/DDBJ databases">
        <title>The Genome Sequence of Shigella sp. D9.</title>
        <authorList>
            <consortium name="The Broad Institute Genome Sequencing Platform"/>
            <person name="Ward D."/>
            <person name="Young S.K."/>
            <person name="Kodira C.D."/>
            <person name="Zeng Q."/>
            <person name="Koehrsen M."/>
            <person name="Alvarado L."/>
            <person name="Berlin A."/>
            <person name="Borenstein D."/>
            <person name="Chen Z."/>
            <person name="Engels R."/>
            <person name="Freedman E."/>
            <person name="Gellesch M."/>
            <person name="Goldberg J."/>
            <person name="Griggs A."/>
            <person name="Gujja S."/>
            <person name="Heiman D."/>
            <person name="Hepburn T."/>
            <person name="Howarth C."/>
            <person name="Jen D."/>
            <person name="Larson L."/>
            <person name="Lewis B."/>
            <person name="Mehta T."/>
            <person name="Park D."/>
            <person name="Pearson M."/>
            <person name="Roberts A."/>
            <person name="Saif S."/>
            <person name="Shea T."/>
            <person name="Shenoy N."/>
            <person name="Sisk P."/>
            <person name="Stolte C."/>
            <person name="Sykes S."/>
            <person name="Walk T."/>
            <person name="White J."/>
            <person name="Yandava C."/>
            <person name="Allen-Vercoe E."/>
            <person name="Strauss J."/>
            <person name="Sibley C."/>
            <person name="White A."/>
            <person name="Ambrose C."/>
            <person name="Lander E."/>
            <person name="Nusbaum C."/>
            <person name="Galagan J."/>
            <person name="Birren B."/>
        </authorList>
    </citation>
    <scope>NUCLEOTIDE SEQUENCE [LARGE SCALE GENOMIC DNA]</scope>
    <source>
        <strain evidence="4">D11</strain>
    </source>
</reference>
<protein>
    <recommendedName>
        <fullName evidence="2">Cas12f1-like TNB domain-containing protein</fullName>
    </recommendedName>
</protein>
<evidence type="ECO:0000313" key="3">
    <source>
        <dbReference type="EMBL" id="KMV75968.1"/>
    </source>
</evidence>
<evidence type="ECO:0000259" key="2">
    <source>
        <dbReference type="Pfam" id="PF07282"/>
    </source>
</evidence>
<dbReference type="AlphaFoldDB" id="A0A0K9CNB4"/>
<dbReference type="Proteomes" id="UP000004650">
    <property type="component" value="Unassembled WGS sequence"/>
</dbReference>
<accession>A0A0K9CNB4</accession>
<sequence length="49" mass="5515">NCCGYRNEEVKDLSIREWTCPVCKAVHNRDINAAKNILKEGLRILGISA</sequence>
<evidence type="ECO:0000313" key="4">
    <source>
        <dbReference type="Proteomes" id="UP000004650"/>
    </source>
</evidence>
<keyword evidence="1" id="KW-0238">DNA-binding</keyword>
<name>A0A0K9CNB4_9FUSO</name>
<organism evidence="3 4">
    <name type="scientific">Fusobacterium animalis D11</name>
    <dbReference type="NCBI Taxonomy" id="556264"/>
    <lineage>
        <taxon>Bacteria</taxon>
        <taxon>Fusobacteriati</taxon>
        <taxon>Fusobacteriota</taxon>
        <taxon>Fusobacteriia</taxon>
        <taxon>Fusobacteriales</taxon>
        <taxon>Fusobacteriaceae</taxon>
        <taxon>Fusobacterium</taxon>
    </lineage>
</organism>
<proteinExistence type="predicted"/>
<feature type="non-terminal residue" evidence="3">
    <location>
        <position position="1"/>
    </location>
</feature>
<dbReference type="EMBL" id="ACDS02000049">
    <property type="protein sequence ID" value="KMV75968.1"/>
    <property type="molecule type" value="Genomic_DNA"/>
</dbReference>
<reference evidence="3 4" key="2">
    <citation type="submission" date="2013-10" db="EMBL/GenBank/DDBJ databases">
        <title>The Genome Sequence of Fusobacterium nucleatum subsp. animalis D11.</title>
        <authorList>
            <consortium name="The Broad Institute Genomics Platform"/>
            <person name="Earl A."/>
            <person name="Ward D."/>
            <person name="Feldgarden M."/>
            <person name="Gevers D."/>
            <person name="Kostic A."/>
            <person name="Garrett W."/>
            <person name="Young S.K."/>
            <person name="Zeng Q."/>
            <person name="Gargeya S."/>
            <person name="Fitzgerald M."/>
            <person name="Abouelleil A."/>
            <person name="Alvarado L."/>
            <person name="Berlin A.M."/>
            <person name="Chapman S.B."/>
            <person name="Gainer-Dewar J."/>
            <person name="Goldberg J."/>
            <person name="Gnerre S."/>
            <person name="Griggs A."/>
            <person name="Gujja S."/>
            <person name="Hansen M."/>
            <person name="Howarth C."/>
            <person name="Imamovic A."/>
            <person name="Ireland A."/>
            <person name="Larimer J."/>
            <person name="McCowan C."/>
            <person name="Murphy C."/>
            <person name="Pearson M."/>
            <person name="Poon T.W."/>
            <person name="Priest M."/>
            <person name="Roberts A."/>
            <person name="Saif S."/>
            <person name="Shea T."/>
            <person name="Sykes S."/>
            <person name="Wortman J."/>
            <person name="Nusbaum C."/>
            <person name="Birren B."/>
        </authorList>
    </citation>
    <scope>NUCLEOTIDE SEQUENCE [LARGE SCALE GENOMIC DNA]</scope>
    <source>
        <strain evidence="3 4">D11</strain>
    </source>
</reference>
<gene>
    <name evidence="3" type="ORF">PSAG_04657</name>
</gene>
<dbReference type="Pfam" id="PF07282">
    <property type="entry name" value="Cas12f1-like_TNB"/>
    <property type="match status" value="1"/>
</dbReference>
<evidence type="ECO:0000256" key="1">
    <source>
        <dbReference type="ARBA" id="ARBA00023125"/>
    </source>
</evidence>
<feature type="domain" description="Cas12f1-like TNB" evidence="2">
    <location>
        <begin position="2"/>
        <end position="37"/>
    </location>
</feature>
<dbReference type="InterPro" id="IPR010095">
    <property type="entry name" value="Cas12f1-like_TNB"/>
</dbReference>
<dbReference type="GO" id="GO:0003677">
    <property type="term" value="F:DNA binding"/>
    <property type="evidence" value="ECO:0007669"/>
    <property type="project" value="UniProtKB-KW"/>
</dbReference>
<comment type="caution">
    <text evidence="3">The sequence shown here is derived from an EMBL/GenBank/DDBJ whole genome shotgun (WGS) entry which is preliminary data.</text>
</comment>